<accession>A0ABZ2IMN7</accession>
<sequence>MMNETNLYDISAEFLLNHLYPNQMDRWQVNCAGTFYRNYSEDILEIDEEKANILLARDSFLRLLPQGLISDDNALKGNNFEQKYERLKKKEELLRLLFKPVDTLAFRFRLHIENQVTQLSEKKLAFLLKYYFLYDITREKDPYIKRVAPFLLFISQLRANFGFIGDLLACLFNHKVEIHRGLYTWEEDERCASPAIEFQLIVPNLTAKTYDKLDKAIAPLREFLIEWFIPFDTHCVIDIKQHGHPFTIGESLTLDYNTEIGQ</sequence>
<proteinExistence type="predicted"/>
<evidence type="ECO:0000313" key="2">
    <source>
        <dbReference type="Proteomes" id="UP001320603"/>
    </source>
</evidence>
<evidence type="ECO:0000313" key="1">
    <source>
        <dbReference type="EMBL" id="WWV67264.1"/>
    </source>
</evidence>
<name>A0ABZ2IMN7_9BACT</name>
<organism evidence="1 2">
    <name type="scientific">Parabacteroides absconsus</name>
    <dbReference type="NCBI Taxonomy" id="2951805"/>
    <lineage>
        <taxon>Bacteria</taxon>
        <taxon>Pseudomonadati</taxon>
        <taxon>Bacteroidota</taxon>
        <taxon>Bacteroidia</taxon>
        <taxon>Bacteroidales</taxon>
        <taxon>Tannerellaceae</taxon>
        <taxon>Parabacteroides</taxon>
    </lineage>
</organism>
<dbReference type="RefSeq" id="WP_251966747.1">
    <property type="nucleotide sequence ID" value="NZ_CP146284.1"/>
</dbReference>
<reference evidence="1 2" key="1">
    <citation type="submission" date="2024-02" db="EMBL/GenBank/DDBJ databases">
        <title>Whole genome sequencing of Parabacteroides sp. AD58.</title>
        <authorList>
            <person name="Chaplin A.V."/>
            <person name="Pikina A.P."/>
            <person name="Sokolova S.R."/>
            <person name="Korostin D.O."/>
            <person name="Efimov B.A."/>
        </authorList>
    </citation>
    <scope>NUCLEOTIDE SEQUENCE [LARGE SCALE GENOMIC DNA]</scope>
    <source>
        <strain evidence="1 2">AD58</strain>
    </source>
</reference>
<dbReference type="EMBL" id="CP146284">
    <property type="protein sequence ID" value="WWV67264.1"/>
    <property type="molecule type" value="Genomic_DNA"/>
</dbReference>
<protein>
    <submittedName>
        <fullName evidence="1">Uncharacterized protein</fullName>
    </submittedName>
</protein>
<gene>
    <name evidence="1" type="ORF">NEE14_004560</name>
</gene>
<keyword evidence="2" id="KW-1185">Reference proteome</keyword>
<dbReference type="Proteomes" id="UP001320603">
    <property type="component" value="Chromosome"/>
</dbReference>